<dbReference type="InterPro" id="IPR036165">
    <property type="entry name" value="YefM-like_sf"/>
</dbReference>
<dbReference type="EMBL" id="LFYT02000009">
    <property type="protein sequence ID" value="PVE42913.1"/>
    <property type="molecule type" value="Genomic_DNA"/>
</dbReference>
<dbReference type="OrthoDB" id="9800503at2"/>
<keyword evidence="4" id="KW-1185">Reference proteome</keyword>
<organism evidence="3 4">
    <name type="scientific">Limnohabitans planktonicus II-D5</name>
    <dbReference type="NCBI Taxonomy" id="1293045"/>
    <lineage>
        <taxon>Bacteria</taxon>
        <taxon>Pseudomonadati</taxon>
        <taxon>Pseudomonadota</taxon>
        <taxon>Betaproteobacteria</taxon>
        <taxon>Burkholderiales</taxon>
        <taxon>Comamonadaceae</taxon>
        <taxon>Limnohabitans</taxon>
    </lineage>
</organism>
<accession>A0A2T7UDZ1</accession>
<dbReference type="RefSeq" id="WP_053168915.1">
    <property type="nucleotide sequence ID" value="NZ_LFYT02000009.1"/>
</dbReference>
<dbReference type="Proteomes" id="UP000037507">
    <property type="component" value="Unassembled WGS sequence"/>
</dbReference>
<dbReference type="SUPFAM" id="SSF143120">
    <property type="entry name" value="YefM-like"/>
    <property type="match status" value="1"/>
</dbReference>
<dbReference type="STRING" id="1293045.H663_00995"/>
<protein>
    <recommendedName>
        <fullName evidence="5">Antitoxin</fullName>
    </recommendedName>
</protein>
<comment type="similarity">
    <text evidence="1">Belongs to the phD/YefM antitoxin family.</text>
</comment>
<proteinExistence type="inferred from homology"/>
<comment type="caution">
    <text evidence="3">The sequence shown here is derived from an EMBL/GenBank/DDBJ whole genome shotgun (WGS) entry which is preliminary data.</text>
</comment>
<sequence>MTIQTIGAYEAKTHLPQFLRQVQAGQTFDISVRGVTVARLTPVDAPDQQRAEAVAKMRAFTRQQQDSGAGTDLDLASLIGEGRA</sequence>
<evidence type="ECO:0000256" key="1">
    <source>
        <dbReference type="ARBA" id="ARBA00009981"/>
    </source>
</evidence>
<gene>
    <name evidence="3" type="ORF">H663_009180</name>
</gene>
<evidence type="ECO:0000256" key="2">
    <source>
        <dbReference type="SAM" id="MobiDB-lite"/>
    </source>
</evidence>
<dbReference type="AlphaFoldDB" id="A0A2T7UDZ1"/>
<evidence type="ECO:0008006" key="5">
    <source>
        <dbReference type="Google" id="ProtNLM"/>
    </source>
</evidence>
<evidence type="ECO:0000313" key="4">
    <source>
        <dbReference type="Proteomes" id="UP000037507"/>
    </source>
</evidence>
<reference evidence="3" key="1">
    <citation type="submission" date="2017-04" db="EMBL/GenBank/DDBJ databases">
        <title>Unexpected and diverse lifestyles within the genus Limnohabitans.</title>
        <authorList>
            <person name="Kasalicky V."/>
            <person name="Mehrshad M."/>
            <person name="Andrei S.-A."/>
            <person name="Salcher M."/>
            <person name="Kratochvilova H."/>
            <person name="Simek K."/>
            <person name="Ghai R."/>
        </authorList>
    </citation>
    <scope>NUCLEOTIDE SEQUENCE [LARGE SCALE GENOMIC DNA]</scope>
    <source>
        <strain evidence="3">II-D5</strain>
    </source>
</reference>
<evidence type="ECO:0000313" key="3">
    <source>
        <dbReference type="EMBL" id="PVE42913.1"/>
    </source>
</evidence>
<feature type="region of interest" description="Disordered" evidence="2">
    <location>
        <begin position="61"/>
        <end position="84"/>
    </location>
</feature>
<name>A0A2T7UDZ1_9BURK</name>